<feature type="domain" description="HTH lysR-type" evidence="1">
    <location>
        <begin position="1"/>
        <end position="58"/>
    </location>
</feature>
<reference evidence="2 3" key="1">
    <citation type="submission" date="2023-10" db="EMBL/GenBank/DDBJ databases">
        <title>179-bfca-hs.</title>
        <authorList>
            <person name="Miliotis G."/>
            <person name="Sengupta P."/>
            <person name="Hameed A."/>
            <person name="Chuvochina M."/>
            <person name="Mcdonagh F."/>
            <person name="Simpson A.C."/>
            <person name="Singh N.K."/>
            <person name="Rekha P.D."/>
            <person name="Raman K."/>
            <person name="Hugenholtz P."/>
            <person name="Venkateswaran K."/>
        </authorList>
    </citation>
    <scope>NUCLEOTIDE SEQUENCE [LARGE SCALE GENOMIC DNA]</scope>
    <source>
        <strain evidence="2 3">179-BFC-A-HS</strain>
    </source>
</reference>
<dbReference type="InterPro" id="IPR036388">
    <property type="entry name" value="WH-like_DNA-bd_sf"/>
</dbReference>
<sequence>MEIKHLAYFLEVTRVGSFTRAAENLYITQPALSRIIKSLEEELGAALFIRARKNLILTKAGNILGACQENAKTI</sequence>
<dbReference type="PANTHER" id="PTHR30419">
    <property type="entry name" value="HTH-TYPE TRANSCRIPTIONAL REGULATOR YBHD"/>
    <property type="match status" value="1"/>
</dbReference>
<dbReference type="InterPro" id="IPR050950">
    <property type="entry name" value="HTH-type_LysR_regulators"/>
</dbReference>
<dbReference type="PROSITE" id="PS50931">
    <property type="entry name" value="HTH_LYSR"/>
    <property type="match status" value="1"/>
</dbReference>
<dbReference type="RefSeq" id="WP_320384181.1">
    <property type="nucleotide sequence ID" value="NZ_JAROCA020000001.1"/>
</dbReference>
<evidence type="ECO:0000259" key="1">
    <source>
        <dbReference type="PROSITE" id="PS50931"/>
    </source>
</evidence>
<dbReference type="SUPFAM" id="SSF46785">
    <property type="entry name" value="Winged helix' DNA-binding domain"/>
    <property type="match status" value="1"/>
</dbReference>
<evidence type="ECO:0000313" key="3">
    <source>
        <dbReference type="Proteomes" id="UP001228376"/>
    </source>
</evidence>
<dbReference type="Pfam" id="PF00126">
    <property type="entry name" value="HTH_1"/>
    <property type="match status" value="1"/>
</dbReference>
<dbReference type="PANTHER" id="PTHR30419:SF8">
    <property type="entry name" value="NITROGEN ASSIMILATION TRANSCRIPTIONAL ACTIVATOR-RELATED"/>
    <property type="match status" value="1"/>
</dbReference>
<dbReference type="InterPro" id="IPR036390">
    <property type="entry name" value="WH_DNA-bd_sf"/>
</dbReference>
<accession>A0ABU5CFS4</accession>
<keyword evidence="3" id="KW-1185">Reference proteome</keyword>
<dbReference type="InterPro" id="IPR000847">
    <property type="entry name" value="LysR_HTH_N"/>
</dbReference>
<dbReference type="PRINTS" id="PR00039">
    <property type="entry name" value="HTHLYSR"/>
</dbReference>
<comment type="caution">
    <text evidence="2">The sequence shown here is derived from an EMBL/GenBank/DDBJ whole genome shotgun (WGS) entry which is preliminary data.</text>
</comment>
<dbReference type="Gene3D" id="1.10.10.10">
    <property type="entry name" value="Winged helix-like DNA-binding domain superfamily/Winged helix DNA-binding domain"/>
    <property type="match status" value="1"/>
</dbReference>
<gene>
    <name evidence="2" type="ORF">P5G51_002175</name>
</gene>
<evidence type="ECO:0000313" key="2">
    <source>
        <dbReference type="EMBL" id="MDY0404380.1"/>
    </source>
</evidence>
<name>A0ABU5CFS4_9BACI</name>
<dbReference type="EMBL" id="JAROCA020000001">
    <property type="protein sequence ID" value="MDY0404380.1"/>
    <property type="molecule type" value="Genomic_DNA"/>
</dbReference>
<dbReference type="Proteomes" id="UP001228376">
    <property type="component" value="Unassembled WGS sequence"/>
</dbReference>
<organism evidence="2 3">
    <name type="scientific">Tigheibacillus jepli</name>
    <dbReference type="NCBI Taxonomy" id="3035914"/>
    <lineage>
        <taxon>Bacteria</taxon>
        <taxon>Bacillati</taxon>
        <taxon>Bacillota</taxon>
        <taxon>Bacilli</taxon>
        <taxon>Bacillales</taxon>
        <taxon>Bacillaceae</taxon>
        <taxon>Tigheibacillus</taxon>
    </lineage>
</organism>
<proteinExistence type="predicted"/>
<protein>
    <submittedName>
        <fullName evidence="2">LysR family transcriptional regulator</fullName>
    </submittedName>
</protein>